<name>A0A4Q7VSV2_9BURK</name>
<evidence type="ECO:0000313" key="4">
    <source>
        <dbReference type="EMBL" id="RZT99569.1"/>
    </source>
</evidence>
<keyword evidence="5" id="KW-1185">Reference proteome</keyword>
<dbReference type="InterPro" id="IPR043128">
    <property type="entry name" value="Rev_trsase/Diguanyl_cyclase"/>
</dbReference>
<dbReference type="PROSITE" id="PS50173">
    <property type="entry name" value="UMUC"/>
    <property type="match status" value="1"/>
</dbReference>
<evidence type="ECO:0000256" key="1">
    <source>
        <dbReference type="ARBA" id="ARBA00010945"/>
    </source>
</evidence>
<dbReference type="EMBL" id="SHKO01000001">
    <property type="protein sequence ID" value="RZT99569.1"/>
    <property type="molecule type" value="Genomic_DNA"/>
</dbReference>
<evidence type="ECO:0000259" key="3">
    <source>
        <dbReference type="PROSITE" id="PS50173"/>
    </source>
</evidence>
<dbReference type="PANTHER" id="PTHR35369">
    <property type="entry name" value="BLR3025 PROTEIN-RELATED"/>
    <property type="match status" value="1"/>
</dbReference>
<dbReference type="Gene3D" id="3.40.1170.60">
    <property type="match status" value="1"/>
</dbReference>
<keyword evidence="2" id="KW-0227">DNA damage</keyword>
<comment type="caution">
    <text evidence="4">The sequence shown here is derived from an EMBL/GenBank/DDBJ whole genome shotgun (WGS) entry which is preliminary data.</text>
</comment>
<dbReference type="RefSeq" id="WP_130303567.1">
    <property type="nucleotide sequence ID" value="NZ_SHKO01000001.1"/>
</dbReference>
<dbReference type="InterPro" id="IPR050356">
    <property type="entry name" value="SulA_CellDiv_inhibitor"/>
</dbReference>
<dbReference type="InterPro" id="IPR001126">
    <property type="entry name" value="UmuC"/>
</dbReference>
<organism evidence="4 5">
    <name type="scientific">Advenella incenata</name>
    <dbReference type="NCBI Taxonomy" id="267800"/>
    <lineage>
        <taxon>Bacteria</taxon>
        <taxon>Pseudomonadati</taxon>
        <taxon>Pseudomonadota</taxon>
        <taxon>Betaproteobacteria</taxon>
        <taxon>Burkholderiales</taxon>
        <taxon>Alcaligenaceae</taxon>
    </lineage>
</organism>
<dbReference type="Proteomes" id="UP000293398">
    <property type="component" value="Unassembled WGS sequence"/>
</dbReference>
<feature type="domain" description="UmuC" evidence="3">
    <location>
        <begin position="19"/>
        <end position="103"/>
    </location>
</feature>
<comment type="similarity">
    <text evidence="1">Belongs to the DNA polymerase type-Y family.</text>
</comment>
<dbReference type="OrthoDB" id="625722at2"/>
<dbReference type="CDD" id="cd03468">
    <property type="entry name" value="PolY_like"/>
    <property type="match status" value="1"/>
</dbReference>
<dbReference type="GO" id="GO:0006281">
    <property type="term" value="P:DNA repair"/>
    <property type="evidence" value="ECO:0007669"/>
    <property type="project" value="InterPro"/>
</dbReference>
<dbReference type="Gene3D" id="3.30.70.270">
    <property type="match status" value="1"/>
</dbReference>
<dbReference type="InterPro" id="IPR043502">
    <property type="entry name" value="DNA/RNA_pol_sf"/>
</dbReference>
<dbReference type="PANTHER" id="PTHR35369:SF2">
    <property type="entry name" value="BLR3025 PROTEIN"/>
    <property type="match status" value="1"/>
</dbReference>
<evidence type="ECO:0000313" key="5">
    <source>
        <dbReference type="Proteomes" id="UP000293398"/>
    </source>
</evidence>
<accession>A0A4Q7VSV2</accession>
<reference evidence="4 5" key="1">
    <citation type="submission" date="2019-02" db="EMBL/GenBank/DDBJ databases">
        <title>Genomic Encyclopedia of Type Strains, Phase IV (KMG-IV): sequencing the most valuable type-strain genomes for metagenomic binning, comparative biology and taxonomic classification.</title>
        <authorList>
            <person name="Goeker M."/>
        </authorList>
    </citation>
    <scope>NUCLEOTIDE SEQUENCE [LARGE SCALE GENOMIC DNA]</scope>
    <source>
        <strain evidence="4 5">DSM 23814</strain>
    </source>
</reference>
<gene>
    <name evidence="4" type="ORF">EV681_1360</name>
</gene>
<sequence length="482" mass="53561">MRTWIAVHLLHPTLDTLCPDWRNTAAVVIDHGQVRVCSPAARAAGVQPGMRISGVNTLCPQAVLTEYDEHIHHSAIQAASLALLQYTPELALGERDTLLLDVTASLSLFGGIQRLYRRIQGSLHGLCLSASCAIGTTAGGAWLLATCACARLRRCLKPGTQIRRLDALPVGSLPAAHPYEAWLGSIGCTTLGAMRQLPRAGLQRRTSRQVLQVLDAAYGNAPEIFKWVVAPLQFQGRIELVERIEYAEAVSRVAGRLIEQLCGWLAGHQRAVTQLVLLLEHERGRHAREPSRVELATAAPTREPAHLMRLLQEHLHHLKLVAPIIAVTLEAARVQETTPVADDLFPERGGTPQDRQRVLEIILARLGHDRVLAPAPIADHRPEVANRWGPANTAGVAGPVVEGVVRPCWLLEKPLLLSVRKHRPWYGSPLHILQGPERIEDGWWEGWALRDYFVAQDNTGVRYWLFRERYGQWRWFLHGVFG</sequence>
<protein>
    <submittedName>
        <fullName evidence="4">Protein ImuB</fullName>
    </submittedName>
</protein>
<dbReference type="AlphaFoldDB" id="A0A4Q7VSV2"/>
<proteinExistence type="inferred from homology"/>
<dbReference type="SUPFAM" id="SSF56672">
    <property type="entry name" value="DNA/RNA polymerases"/>
    <property type="match status" value="1"/>
</dbReference>
<dbReference type="Pfam" id="PF00817">
    <property type="entry name" value="IMS"/>
    <property type="match status" value="1"/>
</dbReference>
<evidence type="ECO:0000256" key="2">
    <source>
        <dbReference type="ARBA" id="ARBA00022763"/>
    </source>
</evidence>